<sequence length="449" mass="50273">MGPKTPVPEGDFFRQPLREQINLKHPLVRLTDLINWERLGALMSGSFVSGKGRPASSPRLIAGLLYLQHAFDLSDEEVVWQWVENPYWQVFTGETYLQTEPPIDPSSLTRWRKRLGEAAVKELLAETIEAAKRAGVIKATSVKRVIVDTTVMEKAIAHPTDSRLLERCREHLVKAAARHGLKLRQNYNREAPRLGLQIGRYAHAKQYKRMRKALRTLRSRVGRVIPQGDFLRGVRDVERQVAQVTDPGRAALMDLIGRTKRILAQKPKDKNKLYALHAPEVECLAKGKARIPYEFGVKVSTTTTHKEGLIVGMRSMPGNPYDGHTLAEALEQAAILCDATPEVAIVDRGYKGVTLDGVKIYHPGLRRGITRGLRAMIRRRSAIEPAIGHMKTDGKLDRNWLKGALGDAMHAVLCGAGHNLRMILRKLRLFCVFVLAALLNRCIAADVMV</sequence>
<proteinExistence type="predicted"/>
<dbReference type="Pfam" id="PF05598">
    <property type="entry name" value="DUF772"/>
    <property type="match status" value="1"/>
</dbReference>
<protein>
    <submittedName>
        <fullName evidence="2">IS5 family transposase ISButh4</fullName>
    </submittedName>
</protein>
<dbReference type="EMBL" id="CAJQZC010000009">
    <property type="protein sequence ID" value="CAG4913917.1"/>
    <property type="molecule type" value="Genomic_DNA"/>
</dbReference>
<gene>
    <name evidence="2" type="ORF">LMG31841_04315</name>
</gene>
<evidence type="ECO:0000313" key="2">
    <source>
        <dbReference type="EMBL" id="CAG4913917.1"/>
    </source>
</evidence>
<keyword evidence="3" id="KW-1185">Reference proteome</keyword>
<feature type="domain" description="Transposase InsH N-terminal" evidence="1">
    <location>
        <begin position="17"/>
        <end position="114"/>
    </location>
</feature>
<organism evidence="2 3">
    <name type="scientific">Paraburkholderia saeva</name>
    <dbReference type="NCBI Taxonomy" id="2777537"/>
    <lineage>
        <taxon>Bacteria</taxon>
        <taxon>Pseudomonadati</taxon>
        <taxon>Pseudomonadota</taxon>
        <taxon>Betaproteobacteria</taxon>
        <taxon>Burkholderiales</taxon>
        <taxon>Burkholderiaceae</taxon>
        <taxon>Paraburkholderia</taxon>
    </lineage>
</organism>
<accession>A0A9N8X4N6</accession>
<name>A0A9N8X4N6_9BURK</name>
<evidence type="ECO:0000313" key="3">
    <source>
        <dbReference type="Proteomes" id="UP000789704"/>
    </source>
</evidence>
<dbReference type="Proteomes" id="UP000789704">
    <property type="component" value="Unassembled WGS sequence"/>
</dbReference>
<comment type="caution">
    <text evidence="2">The sequence shown here is derived from an EMBL/GenBank/DDBJ whole genome shotgun (WGS) entry which is preliminary data.</text>
</comment>
<dbReference type="NCBIfam" id="NF033578">
    <property type="entry name" value="transpos_IS5_1"/>
    <property type="match status" value="1"/>
</dbReference>
<dbReference type="RefSeq" id="WP_228881272.1">
    <property type="nucleotide sequence ID" value="NZ_CAJQZC010000009.1"/>
</dbReference>
<dbReference type="AlphaFoldDB" id="A0A9N8X4N6"/>
<reference evidence="2" key="1">
    <citation type="submission" date="2021-04" db="EMBL/GenBank/DDBJ databases">
        <authorList>
            <person name="Vanwijnsberghe S."/>
        </authorList>
    </citation>
    <scope>NUCLEOTIDE SEQUENCE</scope>
    <source>
        <strain evidence="2">LMG 31841</strain>
    </source>
</reference>
<dbReference type="InterPro" id="IPR047710">
    <property type="entry name" value="Transpos_IS5-like"/>
</dbReference>
<dbReference type="PANTHER" id="PTHR33803:SF3">
    <property type="entry name" value="BLL1974 PROTEIN"/>
    <property type="match status" value="1"/>
</dbReference>
<dbReference type="InterPro" id="IPR008490">
    <property type="entry name" value="Transposase_InsH_N"/>
</dbReference>
<dbReference type="PANTHER" id="PTHR33803">
    <property type="entry name" value="IS1478 TRANSPOSASE"/>
    <property type="match status" value="1"/>
</dbReference>
<evidence type="ECO:0000259" key="1">
    <source>
        <dbReference type="Pfam" id="PF05598"/>
    </source>
</evidence>